<dbReference type="InterPro" id="IPR056402">
    <property type="entry name" value="DA_N"/>
</dbReference>
<protein>
    <submittedName>
        <fullName evidence="3">Uncharacterized protein</fullName>
    </submittedName>
</protein>
<dbReference type="OrthoDB" id="5344254at2759"/>
<comment type="caution">
    <text evidence="3">The sequence shown here is derived from an EMBL/GenBank/DDBJ whole genome shotgun (WGS) entry which is preliminary data.</text>
</comment>
<gene>
    <name evidence="3" type="ORF">EDB81DRAFT_899723</name>
</gene>
<evidence type="ECO:0000259" key="2">
    <source>
        <dbReference type="Pfam" id="PF25581"/>
    </source>
</evidence>
<dbReference type="Pfam" id="PF25581">
    <property type="entry name" value="AsqO_C"/>
    <property type="match status" value="1"/>
</dbReference>
<sequence>MLPQTVLSTAACYLGFSGNCWRSKTYVVPSQPQNGEASYITKGSQGPWDGPKSSLINSTNFEWWYFDARSRDGDQGVAVWFMNSNPARFGLDLPASNWFIFHARFLDGEGVDIVVPAEKAIINTFGEGSTGLWQGSGSGWAGSKDLSQFTLTFDIPDKAINGIVDLTSTAEARSAVRPARDSEADLMNVGGMGWAIAVPAGQSIAHVTVGDKEVSFIDGRGYHDHNWGSSLPAWLNWYAVTAELGPIVWTAIEAYKGEEGGYFKNAYLTVNGKVILANFDVASVAIRPWGNGAQYPPTGFEPQPLGITIIFDAGSEGKYEFNLTNHGTSPNLPIGKGLAKWFGKVEGGKVGGEHYSGGGMFEWLDLAI</sequence>
<evidence type="ECO:0000259" key="1">
    <source>
        <dbReference type="Pfam" id="PF24137"/>
    </source>
</evidence>
<evidence type="ECO:0000313" key="4">
    <source>
        <dbReference type="Proteomes" id="UP000738349"/>
    </source>
</evidence>
<accession>A0A9P9ES12</accession>
<keyword evidence="4" id="KW-1185">Reference proteome</keyword>
<feature type="domain" description="AsqO/PenF-like C-terminal" evidence="2">
    <location>
        <begin position="235"/>
        <end position="364"/>
    </location>
</feature>
<organism evidence="3 4">
    <name type="scientific">Dactylonectria macrodidyma</name>
    <dbReference type="NCBI Taxonomy" id="307937"/>
    <lineage>
        <taxon>Eukaryota</taxon>
        <taxon>Fungi</taxon>
        <taxon>Dikarya</taxon>
        <taxon>Ascomycota</taxon>
        <taxon>Pezizomycotina</taxon>
        <taxon>Sordariomycetes</taxon>
        <taxon>Hypocreomycetidae</taxon>
        <taxon>Hypocreales</taxon>
        <taxon>Nectriaceae</taxon>
        <taxon>Dactylonectria</taxon>
    </lineage>
</organism>
<dbReference type="InterPro" id="IPR057722">
    <property type="entry name" value="AsqO/PenF-like_C"/>
</dbReference>
<dbReference type="AlphaFoldDB" id="A0A9P9ES12"/>
<dbReference type="Pfam" id="PF24137">
    <property type="entry name" value="DA_N"/>
    <property type="match status" value="1"/>
</dbReference>
<evidence type="ECO:0000313" key="3">
    <source>
        <dbReference type="EMBL" id="KAH7142145.1"/>
    </source>
</evidence>
<dbReference type="EMBL" id="JAGMUV010000010">
    <property type="protein sequence ID" value="KAH7142145.1"/>
    <property type="molecule type" value="Genomic_DNA"/>
</dbReference>
<name>A0A9P9ES12_9HYPO</name>
<proteinExistence type="predicted"/>
<dbReference type="Proteomes" id="UP000738349">
    <property type="component" value="Unassembled WGS sequence"/>
</dbReference>
<dbReference type="InterPro" id="IPR023374">
    <property type="entry name" value="AttH-like_dom_sf"/>
</dbReference>
<dbReference type="SUPFAM" id="SSF159245">
    <property type="entry name" value="AttH-like"/>
    <property type="match status" value="1"/>
</dbReference>
<reference evidence="3" key="1">
    <citation type="journal article" date="2021" name="Nat. Commun.">
        <title>Genetic determinants of endophytism in the Arabidopsis root mycobiome.</title>
        <authorList>
            <person name="Mesny F."/>
            <person name="Miyauchi S."/>
            <person name="Thiergart T."/>
            <person name="Pickel B."/>
            <person name="Atanasova L."/>
            <person name="Karlsson M."/>
            <person name="Huettel B."/>
            <person name="Barry K.W."/>
            <person name="Haridas S."/>
            <person name="Chen C."/>
            <person name="Bauer D."/>
            <person name="Andreopoulos W."/>
            <person name="Pangilinan J."/>
            <person name="LaButti K."/>
            <person name="Riley R."/>
            <person name="Lipzen A."/>
            <person name="Clum A."/>
            <person name="Drula E."/>
            <person name="Henrissat B."/>
            <person name="Kohler A."/>
            <person name="Grigoriev I.V."/>
            <person name="Martin F.M."/>
            <person name="Hacquard S."/>
        </authorList>
    </citation>
    <scope>NUCLEOTIDE SEQUENCE</scope>
    <source>
        <strain evidence="3">MPI-CAGE-AT-0147</strain>
    </source>
</reference>
<feature type="domain" description="Diels-Alderase N-terminal" evidence="1">
    <location>
        <begin position="54"/>
        <end position="227"/>
    </location>
</feature>
<dbReference type="Gene3D" id="2.40.370.10">
    <property type="entry name" value="AttH-like domain"/>
    <property type="match status" value="1"/>
</dbReference>